<dbReference type="InterPro" id="IPR001073">
    <property type="entry name" value="C1q_dom"/>
</dbReference>
<evidence type="ECO:0000313" key="5">
    <source>
        <dbReference type="EMBL" id="KAF0314774.1"/>
    </source>
</evidence>
<protein>
    <submittedName>
        <fullName evidence="5">Complement C1q subcomponent subunit B</fullName>
    </submittedName>
</protein>
<keyword evidence="2" id="KW-0964">Secreted</keyword>
<keyword evidence="6" id="KW-1185">Reference proteome</keyword>
<feature type="chain" id="PRO_5025480240" evidence="3">
    <location>
        <begin position="25"/>
        <end position="198"/>
    </location>
</feature>
<name>A0A6A4XFB1_AMPAM</name>
<dbReference type="SMART" id="SM00110">
    <property type="entry name" value="C1Q"/>
    <property type="match status" value="1"/>
</dbReference>
<sequence>MLVAPLRLLPLLVLLSLPPRLVGAGRPLGRLGPGLAAPLPDLTDVDDPDGSRQAAIAAAAAAGQACRTVAFTAAKANYRRRKAGDRGTQVVFDRVVTSVGGGWDSARSLFRCSCPGLYFFTFHALSPSQGRARVDLMLNSSRVLSSEANYGGFDSGSNSALLRLGRGDIVFLWLAEGFLYENDARFRGYNSLSGYKIN</sequence>
<reference evidence="5 6" key="1">
    <citation type="submission" date="2019-07" db="EMBL/GenBank/DDBJ databases">
        <title>Draft genome assembly of a fouling barnacle, Amphibalanus amphitrite (Darwin, 1854): The first reference genome for Thecostraca.</title>
        <authorList>
            <person name="Kim W."/>
        </authorList>
    </citation>
    <scope>NUCLEOTIDE SEQUENCE [LARGE SCALE GENOMIC DNA]</scope>
    <source>
        <strain evidence="5">SNU_AA5</strain>
        <tissue evidence="5">Soma without cirri and trophi</tissue>
    </source>
</reference>
<dbReference type="EMBL" id="VIIS01000001">
    <property type="protein sequence ID" value="KAF0314774.1"/>
    <property type="molecule type" value="Genomic_DNA"/>
</dbReference>
<comment type="subcellular location">
    <subcellularLocation>
        <location evidence="1">Secreted</location>
    </subcellularLocation>
</comment>
<dbReference type="PROSITE" id="PS50871">
    <property type="entry name" value="C1Q"/>
    <property type="match status" value="1"/>
</dbReference>
<feature type="signal peptide" evidence="3">
    <location>
        <begin position="1"/>
        <end position="24"/>
    </location>
</feature>
<dbReference type="SUPFAM" id="SSF49842">
    <property type="entry name" value="TNF-like"/>
    <property type="match status" value="1"/>
</dbReference>
<dbReference type="InterPro" id="IPR050392">
    <property type="entry name" value="Collagen/C1q_domain"/>
</dbReference>
<evidence type="ECO:0000256" key="1">
    <source>
        <dbReference type="ARBA" id="ARBA00004613"/>
    </source>
</evidence>
<dbReference type="PANTHER" id="PTHR15427:SF33">
    <property type="entry name" value="COLLAGEN IV NC1 DOMAIN-CONTAINING PROTEIN"/>
    <property type="match status" value="1"/>
</dbReference>
<dbReference type="Proteomes" id="UP000440578">
    <property type="component" value="Unassembled WGS sequence"/>
</dbReference>
<comment type="caution">
    <text evidence="5">The sequence shown here is derived from an EMBL/GenBank/DDBJ whole genome shotgun (WGS) entry which is preliminary data.</text>
</comment>
<gene>
    <name evidence="5" type="primary">C1QB</name>
    <name evidence="5" type="ORF">FJT64_000041</name>
</gene>
<proteinExistence type="predicted"/>
<evidence type="ECO:0000313" key="6">
    <source>
        <dbReference type="Proteomes" id="UP000440578"/>
    </source>
</evidence>
<dbReference type="PANTHER" id="PTHR15427">
    <property type="entry name" value="EMILIN ELASTIN MICROFIBRIL INTERFACE-LOCATED PROTEIN ELASTIN MICROFIBRIL INTERFACER"/>
    <property type="match status" value="1"/>
</dbReference>
<dbReference type="Pfam" id="PF00386">
    <property type="entry name" value="C1q"/>
    <property type="match status" value="1"/>
</dbReference>
<dbReference type="GO" id="GO:0005581">
    <property type="term" value="C:collagen trimer"/>
    <property type="evidence" value="ECO:0007669"/>
    <property type="project" value="UniProtKB-KW"/>
</dbReference>
<evidence type="ECO:0000256" key="3">
    <source>
        <dbReference type="SAM" id="SignalP"/>
    </source>
</evidence>
<feature type="domain" description="C1q" evidence="4">
    <location>
        <begin position="67"/>
        <end position="198"/>
    </location>
</feature>
<accession>A0A6A4XFB1</accession>
<dbReference type="PRINTS" id="PR00007">
    <property type="entry name" value="COMPLEMNTC1Q"/>
</dbReference>
<organism evidence="5 6">
    <name type="scientific">Amphibalanus amphitrite</name>
    <name type="common">Striped barnacle</name>
    <name type="synonym">Balanus amphitrite</name>
    <dbReference type="NCBI Taxonomy" id="1232801"/>
    <lineage>
        <taxon>Eukaryota</taxon>
        <taxon>Metazoa</taxon>
        <taxon>Ecdysozoa</taxon>
        <taxon>Arthropoda</taxon>
        <taxon>Crustacea</taxon>
        <taxon>Multicrustacea</taxon>
        <taxon>Cirripedia</taxon>
        <taxon>Thoracica</taxon>
        <taxon>Thoracicalcarea</taxon>
        <taxon>Balanomorpha</taxon>
        <taxon>Balanoidea</taxon>
        <taxon>Balanidae</taxon>
        <taxon>Amphibalaninae</taxon>
        <taxon>Amphibalanus</taxon>
    </lineage>
</organism>
<evidence type="ECO:0000259" key="4">
    <source>
        <dbReference type="PROSITE" id="PS50871"/>
    </source>
</evidence>
<dbReference type="AlphaFoldDB" id="A0A6A4XFB1"/>
<dbReference type="OrthoDB" id="10070467at2759"/>
<dbReference type="InterPro" id="IPR008983">
    <property type="entry name" value="Tumour_necrosis_fac-like_dom"/>
</dbReference>
<dbReference type="Gene3D" id="2.60.120.40">
    <property type="match status" value="1"/>
</dbReference>
<evidence type="ECO:0000256" key="2">
    <source>
        <dbReference type="ARBA" id="ARBA00022525"/>
    </source>
</evidence>
<keyword evidence="3" id="KW-0732">Signal</keyword>